<keyword evidence="1" id="KW-0150">Chloroplast</keyword>
<organism evidence="1">
    <name type="scientific">Grateloupia filicina</name>
    <dbReference type="NCBI Taxonomy" id="31455"/>
    <lineage>
        <taxon>Eukaryota</taxon>
        <taxon>Rhodophyta</taxon>
        <taxon>Florideophyceae</taxon>
        <taxon>Rhodymeniophycidae</taxon>
        <taxon>Halymeniales</taxon>
        <taxon>Halymeniaceae</taxon>
        <taxon>Grateloupia</taxon>
    </lineage>
</organism>
<proteinExistence type="predicted"/>
<keyword evidence="1" id="KW-0456">Lyase</keyword>
<protein>
    <submittedName>
        <fullName evidence="1">Chromophore lyase CpcS/CpeS-like protein</fullName>
    </submittedName>
</protein>
<dbReference type="EMBL" id="MG598531">
    <property type="protein sequence ID" value="AWD77374.1"/>
    <property type="molecule type" value="Genomic_DNA"/>
</dbReference>
<reference evidence="1" key="1">
    <citation type="submission" date="2017-12" db="EMBL/GenBank/DDBJ databases">
        <title>Complete Sequences of the chloroplast DNA of the Grateloupia filicina.</title>
        <authorList>
            <person name="Liu T."/>
            <person name="Liu C."/>
            <person name="Li Y."/>
        </authorList>
    </citation>
    <scope>NUCLEOTIDE SEQUENCE</scope>
</reference>
<dbReference type="GO" id="GO:0016829">
    <property type="term" value="F:lyase activity"/>
    <property type="evidence" value="ECO:0007669"/>
    <property type="project" value="UniProtKB-KW"/>
</dbReference>
<dbReference type="AlphaFoldDB" id="A0A2S1FX80"/>
<geneLocation type="chloroplast" evidence="1"/>
<dbReference type="GeneID" id="36945011"/>
<name>A0A2S1FX80_9FLOR</name>
<dbReference type="Gene3D" id="2.40.128.20">
    <property type="match status" value="1"/>
</dbReference>
<keyword evidence="1" id="KW-0934">Plastid</keyword>
<sequence length="156" mass="18395">MKFKINKFLKAMEGSWISQKTTYYLKTNQICCSQFNYIIKRNKTLRNNSNAGELNCLEFYDTNNKKKDYYHFGPTNQDNLGFITQHSNENLDDYKYSIYKHDCLKIEYKAANVEYIEYIYAINETFTTNVSLLKKANQYMAISFSSNIKTPALSKQ</sequence>
<accession>A0A2S1FX80</accession>
<dbReference type="InterPro" id="IPR012674">
    <property type="entry name" value="Calycin"/>
</dbReference>
<dbReference type="RefSeq" id="YP_009488784.1">
    <property type="nucleotide sequence ID" value="NC_037841.1"/>
</dbReference>
<gene>
    <name evidence="1" type="primary">cpcS</name>
    <name evidence="1" type="ORF">Grafi_p214</name>
</gene>
<evidence type="ECO:0000313" key="1">
    <source>
        <dbReference type="EMBL" id="AWD77374.1"/>
    </source>
</evidence>